<dbReference type="AlphaFoldDB" id="A0A9N9J9W2"/>
<evidence type="ECO:0000313" key="2">
    <source>
        <dbReference type="EMBL" id="CAG8771446.1"/>
    </source>
</evidence>
<evidence type="ECO:0000256" key="1">
    <source>
        <dbReference type="SAM" id="MobiDB-lite"/>
    </source>
</evidence>
<keyword evidence="3" id="KW-1185">Reference proteome</keyword>
<name>A0A9N9J9W2_9GLOM</name>
<sequence length="106" mass="11751">MISESTEQSNEEPLSLAHSKQQEQNHTKDDTHIVLEETGPTELATTNNSLDKQMQATTQEVFLSDTEMLSKDELAIYGYETPHPSASHIPKAASSDKNEETDGFIT</sequence>
<evidence type="ECO:0000313" key="3">
    <source>
        <dbReference type="Proteomes" id="UP000789759"/>
    </source>
</evidence>
<proteinExistence type="predicted"/>
<feature type="region of interest" description="Disordered" evidence="1">
    <location>
        <begin position="1"/>
        <end position="46"/>
    </location>
</feature>
<gene>
    <name evidence="2" type="ORF">CPELLU_LOCUS15903</name>
</gene>
<feature type="compositionally biased region" description="Polar residues" evidence="1">
    <location>
        <begin position="1"/>
        <end position="19"/>
    </location>
</feature>
<feature type="non-terminal residue" evidence="2">
    <location>
        <position position="1"/>
    </location>
</feature>
<dbReference type="EMBL" id="CAJVQA010021972">
    <property type="protein sequence ID" value="CAG8771446.1"/>
    <property type="molecule type" value="Genomic_DNA"/>
</dbReference>
<comment type="caution">
    <text evidence="2">The sequence shown here is derived from an EMBL/GenBank/DDBJ whole genome shotgun (WGS) entry which is preliminary data.</text>
</comment>
<protein>
    <submittedName>
        <fullName evidence="2">19728_t:CDS:1</fullName>
    </submittedName>
</protein>
<dbReference type="Proteomes" id="UP000789759">
    <property type="component" value="Unassembled WGS sequence"/>
</dbReference>
<feature type="region of interest" description="Disordered" evidence="1">
    <location>
        <begin position="80"/>
        <end position="106"/>
    </location>
</feature>
<accession>A0A9N9J9W2</accession>
<reference evidence="2" key="1">
    <citation type="submission" date="2021-06" db="EMBL/GenBank/DDBJ databases">
        <authorList>
            <person name="Kallberg Y."/>
            <person name="Tangrot J."/>
            <person name="Rosling A."/>
        </authorList>
    </citation>
    <scope>NUCLEOTIDE SEQUENCE</scope>
    <source>
        <strain evidence="2">FL966</strain>
    </source>
</reference>
<organism evidence="2 3">
    <name type="scientific">Cetraspora pellucida</name>
    <dbReference type="NCBI Taxonomy" id="1433469"/>
    <lineage>
        <taxon>Eukaryota</taxon>
        <taxon>Fungi</taxon>
        <taxon>Fungi incertae sedis</taxon>
        <taxon>Mucoromycota</taxon>
        <taxon>Glomeromycotina</taxon>
        <taxon>Glomeromycetes</taxon>
        <taxon>Diversisporales</taxon>
        <taxon>Gigasporaceae</taxon>
        <taxon>Cetraspora</taxon>
    </lineage>
</organism>
<feature type="compositionally biased region" description="Basic and acidic residues" evidence="1">
    <location>
        <begin position="20"/>
        <end position="35"/>
    </location>
</feature>